<evidence type="ECO:0000313" key="4">
    <source>
        <dbReference type="EMBL" id="KRX06755.1"/>
    </source>
</evidence>
<dbReference type="GO" id="GO:0019888">
    <property type="term" value="F:protein phosphatase regulator activity"/>
    <property type="evidence" value="ECO:0007669"/>
    <property type="project" value="TreeGrafter"/>
</dbReference>
<dbReference type="InterPro" id="IPR034085">
    <property type="entry name" value="TOG"/>
</dbReference>
<evidence type="ECO:0000259" key="3">
    <source>
        <dbReference type="SMART" id="SM01349"/>
    </source>
</evidence>
<dbReference type="OrthoDB" id="340346at2759"/>
<dbReference type="Pfam" id="PF23271">
    <property type="entry name" value="HEAT_GCN1"/>
    <property type="match status" value="1"/>
</dbReference>
<sequence length="609" mass="70043">MLLFNYKIIYINQINNNEYIYQLIKKNNNKQQKLLKKSNIINFSTKKKYIIIWTVTLQKLSIVATLLGPDGIKNQLIPYLEELISIEEDEVLFAIAQELNAIAPILGSQQVFLIPLLQNLCSQEETVVRERAVNSLISISQNLSDYDVQNHYIPVIMNLSKPESNFTCRVSSVHLMVNIYQRAGKSKEQIRKKFQELCSEETPMVRRTVANLIGQFATVIEKEFVLSDLISSLKQLIQDDQDQVRVFGLNSLKLFAKVLSKEENRQLTLQIIIGATEDKSWRVRLSLSKIFAELAEAFGKEVADVSLIQIFTNLLRDAENDVRQASIQSLQKFIKIVSAQRLVIILPHLQYLAKDSVPQIRAGTCTVIGIMSGLLNNKEMATQKLLPHLLEMFNDENKEVREAVMKSASEFCINVGTECIPQFLPHFKKGIEDPKWRVRLECLKSLIIIAQKFNNSDHLTRQFQPLIFKFLTDKSAAVREGISGQMQHIISSYPPDWSYTQFLPKIQENLSKSDSYLFRICALQSLKVICRTLNTDQTFEKIFPILYKHLNDPVPNIRIFIVRIFLEIIPKYESTSVRNDIKSHVLQLQQDTDKDVKYYVNEVLQALGK</sequence>
<name>A0A0V0QWI0_PSEPJ</name>
<accession>A0A0V0QWI0</accession>
<dbReference type="PANTHER" id="PTHR10648:SF4">
    <property type="entry name" value="PROTEIN PHOSPHATASE 2 (FORMERLY 2A), REGULATORY SUBUNIT A, BETA ISOFORM-RELATED"/>
    <property type="match status" value="1"/>
</dbReference>
<gene>
    <name evidence="4" type="ORF">PPERSA_09157</name>
</gene>
<dbReference type="InterPro" id="IPR011989">
    <property type="entry name" value="ARM-like"/>
</dbReference>
<dbReference type="Proteomes" id="UP000054937">
    <property type="component" value="Unassembled WGS sequence"/>
</dbReference>
<feature type="repeat" description="HEAT" evidence="2">
    <location>
        <begin position="113"/>
        <end position="151"/>
    </location>
</feature>
<keyword evidence="1" id="KW-0677">Repeat</keyword>
<dbReference type="GO" id="GO:0000159">
    <property type="term" value="C:protein phosphatase type 2A complex"/>
    <property type="evidence" value="ECO:0007669"/>
    <property type="project" value="TreeGrafter"/>
</dbReference>
<feature type="domain" description="TOG" evidence="3">
    <location>
        <begin position="211"/>
        <end position="444"/>
    </location>
</feature>
<evidence type="ECO:0000313" key="5">
    <source>
        <dbReference type="Proteomes" id="UP000054937"/>
    </source>
</evidence>
<dbReference type="SUPFAM" id="SSF48371">
    <property type="entry name" value="ARM repeat"/>
    <property type="match status" value="1"/>
</dbReference>
<dbReference type="GO" id="GO:0005634">
    <property type="term" value="C:nucleus"/>
    <property type="evidence" value="ECO:0007669"/>
    <property type="project" value="TreeGrafter"/>
</dbReference>
<reference evidence="4 5" key="1">
    <citation type="journal article" date="2015" name="Sci. Rep.">
        <title>Genome of the facultative scuticociliatosis pathogen Pseudocohnilembus persalinus provides insight into its virulence through horizontal gene transfer.</title>
        <authorList>
            <person name="Xiong J."/>
            <person name="Wang G."/>
            <person name="Cheng J."/>
            <person name="Tian M."/>
            <person name="Pan X."/>
            <person name="Warren A."/>
            <person name="Jiang C."/>
            <person name="Yuan D."/>
            <person name="Miao W."/>
        </authorList>
    </citation>
    <scope>NUCLEOTIDE SEQUENCE [LARGE SCALE GENOMIC DNA]</scope>
    <source>
        <strain evidence="4">36N120E</strain>
    </source>
</reference>
<evidence type="ECO:0000256" key="2">
    <source>
        <dbReference type="PROSITE-ProRule" id="PRU00103"/>
    </source>
</evidence>
<feature type="repeat" description="HEAT" evidence="2">
    <location>
        <begin position="229"/>
        <end position="267"/>
    </location>
</feature>
<protein>
    <submittedName>
        <fullName evidence="4">Armadillo-type fold</fullName>
    </submittedName>
</protein>
<feature type="repeat" description="HEAT" evidence="2">
    <location>
        <begin position="385"/>
        <end position="423"/>
    </location>
</feature>
<feature type="repeat" description="HEAT" evidence="2">
    <location>
        <begin position="307"/>
        <end position="342"/>
    </location>
</feature>
<dbReference type="PANTHER" id="PTHR10648">
    <property type="entry name" value="SERINE/THREONINE-PROTEIN PHOSPHATASE PP2A 65 KDA REGULATORY SUBUNIT"/>
    <property type="match status" value="1"/>
</dbReference>
<organism evidence="4 5">
    <name type="scientific">Pseudocohnilembus persalinus</name>
    <name type="common">Ciliate</name>
    <dbReference type="NCBI Taxonomy" id="266149"/>
    <lineage>
        <taxon>Eukaryota</taxon>
        <taxon>Sar</taxon>
        <taxon>Alveolata</taxon>
        <taxon>Ciliophora</taxon>
        <taxon>Intramacronucleata</taxon>
        <taxon>Oligohymenophorea</taxon>
        <taxon>Scuticociliatia</taxon>
        <taxon>Philasterida</taxon>
        <taxon>Pseudocohnilembidae</taxon>
        <taxon>Pseudocohnilembus</taxon>
    </lineage>
</organism>
<dbReference type="InterPro" id="IPR057546">
    <property type="entry name" value="HEAT_GCN1"/>
</dbReference>
<dbReference type="InParanoid" id="A0A0V0QWI0"/>
<dbReference type="GO" id="GO:0005829">
    <property type="term" value="C:cytosol"/>
    <property type="evidence" value="ECO:0007669"/>
    <property type="project" value="TreeGrafter"/>
</dbReference>
<keyword evidence="5" id="KW-1185">Reference proteome</keyword>
<proteinExistence type="predicted"/>
<feature type="repeat" description="HEAT" evidence="2">
    <location>
        <begin position="345"/>
        <end position="383"/>
    </location>
</feature>
<dbReference type="SMART" id="SM01349">
    <property type="entry name" value="TOG"/>
    <property type="match status" value="1"/>
</dbReference>
<dbReference type="InterPro" id="IPR021133">
    <property type="entry name" value="HEAT_type_2"/>
</dbReference>
<dbReference type="OMA" id="QHAGEFC"/>
<evidence type="ECO:0000256" key="1">
    <source>
        <dbReference type="ARBA" id="ARBA00022737"/>
    </source>
</evidence>
<dbReference type="EMBL" id="LDAU01000092">
    <property type="protein sequence ID" value="KRX06755.1"/>
    <property type="molecule type" value="Genomic_DNA"/>
</dbReference>
<dbReference type="AlphaFoldDB" id="A0A0V0QWI0"/>
<comment type="caution">
    <text evidence="4">The sequence shown here is derived from an EMBL/GenBank/DDBJ whole genome shotgun (WGS) entry which is preliminary data.</text>
</comment>
<dbReference type="Gene3D" id="1.25.10.10">
    <property type="entry name" value="Leucine-rich Repeat Variant"/>
    <property type="match status" value="1"/>
</dbReference>
<feature type="repeat" description="HEAT" evidence="2">
    <location>
        <begin position="76"/>
        <end position="111"/>
    </location>
</feature>
<dbReference type="InterPro" id="IPR051023">
    <property type="entry name" value="PP2A_Regulatory_Subunit_A"/>
</dbReference>
<feature type="repeat" description="HEAT" evidence="2">
    <location>
        <begin position="268"/>
        <end position="304"/>
    </location>
</feature>
<dbReference type="PROSITE" id="PS50077">
    <property type="entry name" value="HEAT_REPEAT"/>
    <property type="match status" value="7"/>
</dbReference>
<dbReference type="InterPro" id="IPR016024">
    <property type="entry name" value="ARM-type_fold"/>
</dbReference>